<evidence type="ECO:0000256" key="4">
    <source>
        <dbReference type="ARBA" id="ARBA00022475"/>
    </source>
</evidence>
<feature type="transmembrane region" description="Helical" evidence="8">
    <location>
        <begin position="12"/>
        <end position="30"/>
    </location>
</feature>
<dbReference type="InterPro" id="IPR000522">
    <property type="entry name" value="ABC_transptr_permease_BtuC"/>
</dbReference>
<dbReference type="RefSeq" id="WP_013256390.1">
    <property type="nucleotide sequence ID" value="NC_014364.1"/>
</dbReference>
<feature type="transmembrane region" description="Helical" evidence="8">
    <location>
        <begin position="286"/>
        <end position="304"/>
    </location>
</feature>
<keyword evidence="3" id="KW-0813">Transport</keyword>
<dbReference type="GO" id="GO:0022857">
    <property type="term" value="F:transmembrane transporter activity"/>
    <property type="evidence" value="ECO:0007669"/>
    <property type="project" value="InterPro"/>
</dbReference>
<keyword evidence="5 8" id="KW-0812">Transmembrane</keyword>
<reference evidence="9 10" key="1">
    <citation type="journal article" date="2010" name="Stand. Genomic Sci.">
        <title>Complete genome sequence of Spirochaeta smaragdinae type strain (SEBR 4228).</title>
        <authorList>
            <person name="Mavromatis K."/>
            <person name="Yasawong M."/>
            <person name="Chertkov O."/>
            <person name="Lapidus A."/>
            <person name="Lucas S."/>
            <person name="Nolan M."/>
            <person name="Del Rio T.G."/>
            <person name="Tice H."/>
            <person name="Cheng J.F."/>
            <person name="Pitluck S."/>
            <person name="Liolios K."/>
            <person name="Ivanova N."/>
            <person name="Tapia R."/>
            <person name="Han C."/>
            <person name="Bruce D."/>
            <person name="Goodwin L."/>
            <person name="Pati A."/>
            <person name="Chen A."/>
            <person name="Palaniappan K."/>
            <person name="Land M."/>
            <person name="Hauser L."/>
            <person name="Chang Y.J."/>
            <person name="Jeffries C.D."/>
            <person name="Detter J.C."/>
            <person name="Rohde M."/>
            <person name="Brambilla E."/>
            <person name="Spring S."/>
            <person name="Goker M."/>
            <person name="Sikorski J."/>
            <person name="Woyke T."/>
            <person name="Bristow J."/>
            <person name="Eisen J.A."/>
            <person name="Markowitz V."/>
            <person name="Hugenholtz P."/>
            <person name="Klenk H.P."/>
            <person name="Kyrpides N.C."/>
        </authorList>
    </citation>
    <scope>NUCLEOTIDE SEQUENCE [LARGE SCALE GENOMIC DNA]</scope>
    <source>
        <strain evidence="10">DSM 11293 / JCM 15392 / SEBR 4228</strain>
    </source>
</reference>
<feature type="transmembrane region" description="Helical" evidence="8">
    <location>
        <begin position="103"/>
        <end position="121"/>
    </location>
</feature>
<dbReference type="GO" id="GO:0033214">
    <property type="term" value="P:siderophore-iron import into cell"/>
    <property type="evidence" value="ECO:0007669"/>
    <property type="project" value="TreeGrafter"/>
</dbReference>
<dbReference type="PANTHER" id="PTHR30472">
    <property type="entry name" value="FERRIC ENTEROBACTIN TRANSPORT SYSTEM PERMEASE PROTEIN"/>
    <property type="match status" value="1"/>
</dbReference>
<evidence type="ECO:0000256" key="1">
    <source>
        <dbReference type="ARBA" id="ARBA00004651"/>
    </source>
</evidence>
<keyword evidence="7 8" id="KW-0472">Membrane</keyword>
<evidence type="ECO:0000313" key="9">
    <source>
        <dbReference type="EMBL" id="ADK82931.1"/>
    </source>
</evidence>
<evidence type="ECO:0000256" key="2">
    <source>
        <dbReference type="ARBA" id="ARBA00007935"/>
    </source>
</evidence>
<evidence type="ECO:0000256" key="7">
    <source>
        <dbReference type="ARBA" id="ARBA00023136"/>
    </source>
</evidence>
<dbReference type="HOGENOM" id="CLU_013016_0_2_12"/>
<gene>
    <name evidence="9" type="ordered locus">Spirs_3845</name>
</gene>
<evidence type="ECO:0000313" key="10">
    <source>
        <dbReference type="Proteomes" id="UP000002318"/>
    </source>
</evidence>
<feature type="transmembrane region" description="Helical" evidence="8">
    <location>
        <begin position="153"/>
        <end position="176"/>
    </location>
</feature>
<dbReference type="OrthoDB" id="9792889at2"/>
<dbReference type="Proteomes" id="UP000002318">
    <property type="component" value="Chromosome"/>
</dbReference>
<dbReference type="KEGG" id="ssm:Spirs_3845"/>
<sequence>MTSKSKSSVQKLTMIMVLILLLVVGALWALTAGTYDISAEETYHILRTKLMGGNEEELSKLHTVIIWTIRTPRVLLAIITGVAFALSGAAYQACFRNPLVEPYILGVSAGAAFGAALGIMFPTIIRSMQLSAFGFAILAVALSYTISKTRGRAPVITLVISGVVIGSLFSAMVSLLKYLAPDAQLREITFWMMGGFYYATWNDVILTAPFVAVVFAIIFLTSWKLNILSMGDEEARTLGVHPERYRLLYILSTTLVTALCVSQVGIVAWVGLMAPHAARMIFGADNSYVVPAGALLGALFILLCDTMARTIASSEIPIGILTSVVGAPFLIYLLRSKGKTLYG</sequence>
<dbReference type="InterPro" id="IPR037294">
    <property type="entry name" value="ABC_BtuC-like"/>
</dbReference>
<keyword evidence="10" id="KW-1185">Reference proteome</keyword>
<dbReference type="SUPFAM" id="SSF81345">
    <property type="entry name" value="ABC transporter involved in vitamin B12 uptake, BtuC"/>
    <property type="match status" value="1"/>
</dbReference>
<organism evidence="9 10">
    <name type="scientific">Sediminispirochaeta smaragdinae (strain DSM 11293 / JCM 15392 / SEBR 4228)</name>
    <name type="common">Spirochaeta smaragdinae</name>
    <dbReference type="NCBI Taxonomy" id="573413"/>
    <lineage>
        <taxon>Bacteria</taxon>
        <taxon>Pseudomonadati</taxon>
        <taxon>Spirochaetota</taxon>
        <taxon>Spirochaetia</taxon>
        <taxon>Spirochaetales</taxon>
        <taxon>Spirochaetaceae</taxon>
        <taxon>Sediminispirochaeta</taxon>
    </lineage>
</organism>
<dbReference type="AlphaFoldDB" id="E1R876"/>
<protein>
    <submittedName>
        <fullName evidence="9">Transport system permease protein</fullName>
    </submittedName>
</protein>
<evidence type="ECO:0000256" key="8">
    <source>
        <dbReference type="SAM" id="Phobius"/>
    </source>
</evidence>
<feature type="transmembrane region" description="Helical" evidence="8">
    <location>
        <begin position="74"/>
        <end position="91"/>
    </location>
</feature>
<keyword evidence="4" id="KW-1003">Cell membrane</keyword>
<feature type="transmembrane region" description="Helical" evidence="8">
    <location>
        <begin position="247"/>
        <end position="274"/>
    </location>
</feature>
<name>E1R876_SEDSS</name>
<dbReference type="STRING" id="573413.Spirs_3845"/>
<dbReference type="Pfam" id="PF01032">
    <property type="entry name" value="FecCD"/>
    <property type="match status" value="1"/>
</dbReference>
<keyword evidence="6 8" id="KW-1133">Transmembrane helix</keyword>
<feature type="transmembrane region" description="Helical" evidence="8">
    <location>
        <begin position="196"/>
        <end position="220"/>
    </location>
</feature>
<proteinExistence type="inferred from homology"/>
<dbReference type="eggNOG" id="COG0609">
    <property type="taxonomic scope" value="Bacteria"/>
</dbReference>
<dbReference type="GO" id="GO:0005886">
    <property type="term" value="C:plasma membrane"/>
    <property type="evidence" value="ECO:0007669"/>
    <property type="project" value="UniProtKB-SubCell"/>
</dbReference>
<dbReference type="EMBL" id="CP002116">
    <property type="protein sequence ID" value="ADK82931.1"/>
    <property type="molecule type" value="Genomic_DNA"/>
</dbReference>
<comment type="subcellular location">
    <subcellularLocation>
        <location evidence="1">Cell membrane</location>
        <topology evidence="1">Multi-pass membrane protein</topology>
    </subcellularLocation>
</comment>
<feature type="transmembrane region" description="Helical" evidence="8">
    <location>
        <begin position="316"/>
        <end position="334"/>
    </location>
</feature>
<evidence type="ECO:0000256" key="3">
    <source>
        <dbReference type="ARBA" id="ARBA00022448"/>
    </source>
</evidence>
<evidence type="ECO:0000256" key="5">
    <source>
        <dbReference type="ARBA" id="ARBA00022692"/>
    </source>
</evidence>
<dbReference type="FunFam" id="1.10.3470.10:FF:000001">
    <property type="entry name" value="Vitamin B12 ABC transporter permease BtuC"/>
    <property type="match status" value="1"/>
</dbReference>
<dbReference type="Gene3D" id="1.10.3470.10">
    <property type="entry name" value="ABC transporter involved in vitamin B12 uptake, BtuC"/>
    <property type="match status" value="1"/>
</dbReference>
<feature type="transmembrane region" description="Helical" evidence="8">
    <location>
        <begin position="127"/>
        <end position="146"/>
    </location>
</feature>
<comment type="similarity">
    <text evidence="2">Belongs to the binding-protein-dependent transport system permease family. FecCD subfamily.</text>
</comment>
<dbReference type="PANTHER" id="PTHR30472:SF70">
    <property type="entry name" value="MOLYBDATE IMPORT SYSTEM PERMEASE PROTEIN MOLB"/>
    <property type="match status" value="1"/>
</dbReference>
<dbReference type="CDD" id="cd06550">
    <property type="entry name" value="TM_ABC_iron-siderophores_like"/>
    <property type="match status" value="1"/>
</dbReference>
<evidence type="ECO:0000256" key="6">
    <source>
        <dbReference type="ARBA" id="ARBA00022989"/>
    </source>
</evidence>
<accession>E1R876</accession>